<gene>
    <name evidence="3" type="ORF">BU23DRAFT_544343</name>
</gene>
<dbReference type="Proteomes" id="UP000800036">
    <property type="component" value="Unassembled WGS sequence"/>
</dbReference>
<protein>
    <submittedName>
        <fullName evidence="3">Uncharacterized protein</fullName>
    </submittedName>
</protein>
<dbReference type="EMBL" id="ML976745">
    <property type="protein sequence ID" value="KAF1966488.1"/>
    <property type="molecule type" value="Genomic_DNA"/>
</dbReference>
<keyword evidence="4" id="KW-1185">Reference proteome</keyword>
<evidence type="ECO:0000313" key="4">
    <source>
        <dbReference type="Proteomes" id="UP000800036"/>
    </source>
</evidence>
<dbReference type="AlphaFoldDB" id="A0A6A5UP41"/>
<feature type="compositionally biased region" description="Low complexity" evidence="1">
    <location>
        <begin position="238"/>
        <end position="247"/>
    </location>
</feature>
<accession>A0A6A5UP41</accession>
<keyword evidence="2" id="KW-0472">Membrane</keyword>
<sequence length="282" mass="28885">MKLLPNDWRRQAEPIPTPTRINLGPLTTVFVPPPHCTRAALAGKEAALGQSCNPVDDKTATAADDTGCWPRATAYPSVDKSSLAGLGFYSPGVMCPTGYVSACTAISTSKGQTAAAPQVTGKFQFPLVAGETAIGCCPTGYTCGANGGFQTCHQVATQTNFDAMTCNGVSGSNLDGFQVPVTIAGETVATMDLWAPMIQINHMATDLPATETSSTATVESTIGSTETAEASMSNTTGASASSAPEQAPASFSTGAKVGVACAPVAGAALILLGIFYYKRRKQ</sequence>
<evidence type="ECO:0000256" key="2">
    <source>
        <dbReference type="SAM" id="Phobius"/>
    </source>
</evidence>
<keyword evidence="2" id="KW-0812">Transmembrane</keyword>
<keyword evidence="2" id="KW-1133">Transmembrane helix</keyword>
<evidence type="ECO:0000256" key="1">
    <source>
        <dbReference type="SAM" id="MobiDB-lite"/>
    </source>
</evidence>
<feature type="compositionally biased region" description="Low complexity" evidence="1">
    <location>
        <begin position="210"/>
        <end position="221"/>
    </location>
</feature>
<name>A0A6A5UP41_9PLEO</name>
<dbReference type="OrthoDB" id="5429716at2759"/>
<organism evidence="3 4">
    <name type="scientific">Bimuria novae-zelandiae CBS 107.79</name>
    <dbReference type="NCBI Taxonomy" id="1447943"/>
    <lineage>
        <taxon>Eukaryota</taxon>
        <taxon>Fungi</taxon>
        <taxon>Dikarya</taxon>
        <taxon>Ascomycota</taxon>
        <taxon>Pezizomycotina</taxon>
        <taxon>Dothideomycetes</taxon>
        <taxon>Pleosporomycetidae</taxon>
        <taxon>Pleosporales</taxon>
        <taxon>Massarineae</taxon>
        <taxon>Didymosphaeriaceae</taxon>
        <taxon>Bimuria</taxon>
    </lineage>
</organism>
<feature type="compositionally biased region" description="Polar residues" evidence="1">
    <location>
        <begin position="222"/>
        <end position="237"/>
    </location>
</feature>
<reference evidence="3" key="1">
    <citation type="journal article" date="2020" name="Stud. Mycol.">
        <title>101 Dothideomycetes genomes: a test case for predicting lifestyles and emergence of pathogens.</title>
        <authorList>
            <person name="Haridas S."/>
            <person name="Albert R."/>
            <person name="Binder M."/>
            <person name="Bloem J."/>
            <person name="Labutti K."/>
            <person name="Salamov A."/>
            <person name="Andreopoulos B."/>
            <person name="Baker S."/>
            <person name="Barry K."/>
            <person name="Bills G."/>
            <person name="Bluhm B."/>
            <person name="Cannon C."/>
            <person name="Castanera R."/>
            <person name="Culley D."/>
            <person name="Daum C."/>
            <person name="Ezra D."/>
            <person name="Gonzalez J."/>
            <person name="Henrissat B."/>
            <person name="Kuo A."/>
            <person name="Liang C."/>
            <person name="Lipzen A."/>
            <person name="Lutzoni F."/>
            <person name="Magnuson J."/>
            <person name="Mondo S."/>
            <person name="Nolan M."/>
            <person name="Ohm R."/>
            <person name="Pangilinan J."/>
            <person name="Park H.-J."/>
            <person name="Ramirez L."/>
            <person name="Alfaro M."/>
            <person name="Sun H."/>
            <person name="Tritt A."/>
            <person name="Yoshinaga Y."/>
            <person name="Zwiers L.-H."/>
            <person name="Turgeon B."/>
            <person name="Goodwin S."/>
            <person name="Spatafora J."/>
            <person name="Crous P."/>
            <person name="Grigoriev I."/>
        </authorList>
    </citation>
    <scope>NUCLEOTIDE SEQUENCE</scope>
    <source>
        <strain evidence="3">CBS 107.79</strain>
    </source>
</reference>
<feature type="region of interest" description="Disordered" evidence="1">
    <location>
        <begin position="210"/>
        <end position="247"/>
    </location>
</feature>
<feature type="non-terminal residue" evidence="3">
    <location>
        <position position="282"/>
    </location>
</feature>
<evidence type="ECO:0000313" key="3">
    <source>
        <dbReference type="EMBL" id="KAF1966488.1"/>
    </source>
</evidence>
<proteinExistence type="predicted"/>
<feature type="transmembrane region" description="Helical" evidence="2">
    <location>
        <begin position="257"/>
        <end position="277"/>
    </location>
</feature>